<reference evidence="2" key="1">
    <citation type="journal article" date="2015" name="Nature">
        <title>Complex archaea that bridge the gap between prokaryotes and eukaryotes.</title>
        <authorList>
            <person name="Spang A."/>
            <person name="Saw J.H."/>
            <person name="Jorgensen S.L."/>
            <person name="Zaremba-Niedzwiedzka K."/>
            <person name="Martijn J."/>
            <person name="Lind A.E."/>
            <person name="van Eijk R."/>
            <person name="Schleper C."/>
            <person name="Guy L."/>
            <person name="Ettema T.J."/>
        </authorList>
    </citation>
    <scope>NUCLEOTIDE SEQUENCE</scope>
</reference>
<feature type="region of interest" description="Disordered" evidence="1">
    <location>
        <begin position="339"/>
        <end position="362"/>
    </location>
</feature>
<evidence type="ECO:0000313" key="2">
    <source>
        <dbReference type="EMBL" id="KKM87699.1"/>
    </source>
</evidence>
<dbReference type="EMBL" id="LAZR01007066">
    <property type="protein sequence ID" value="KKM87699.1"/>
    <property type="molecule type" value="Genomic_DNA"/>
</dbReference>
<feature type="compositionally biased region" description="Pro residues" evidence="1">
    <location>
        <begin position="170"/>
        <end position="180"/>
    </location>
</feature>
<gene>
    <name evidence="2" type="ORF">LCGC14_1266250</name>
</gene>
<dbReference type="AlphaFoldDB" id="A0A0F9KZE4"/>
<accession>A0A0F9KZE4</accession>
<protein>
    <submittedName>
        <fullName evidence="2">Uncharacterized protein</fullName>
    </submittedName>
</protein>
<comment type="caution">
    <text evidence="2">The sequence shown here is derived from an EMBL/GenBank/DDBJ whole genome shotgun (WGS) entry which is preliminary data.</text>
</comment>
<feature type="region of interest" description="Disordered" evidence="1">
    <location>
        <begin position="149"/>
        <end position="283"/>
    </location>
</feature>
<organism evidence="2">
    <name type="scientific">marine sediment metagenome</name>
    <dbReference type="NCBI Taxonomy" id="412755"/>
    <lineage>
        <taxon>unclassified sequences</taxon>
        <taxon>metagenomes</taxon>
        <taxon>ecological metagenomes</taxon>
    </lineage>
</organism>
<feature type="compositionally biased region" description="Polar residues" evidence="1">
    <location>
        <begin position="353"/>
        <end position="362"/>
    </location>
</feature>
<name>A0A0F9KZE4_9ZZZZ</name>
<sequence>MANEDHPCRNGLTGACFAAYPEWARNAFAYRLLYTLYPGAITKLLPRELFRLRIGPDAQIPPGWIPPDGMIIPPGFIVDPTDLGYLQLKTREGLSITDLFPPGWTTEDPLPDGVEIDSSGIFPPGWTPQDPAPEGVVISPDAQFPTDWTAQDPAPDGISISPDAQFPSGWTPPDPTPPGITIPTGTQFPSGWTPADPPPPDVTVSPGASFPQEWTPGDTLPAGVTIGPGASFPPGWQAGDPTPSGVTIAPGASFPQGWNPGDPLPAGVTRRTPSLPGVPELPKPLVPEVTPVPVRESFPPGWAVGDPIPPIVVVDMRAILAHGFDPAYTGPRFKYIFKDKTPKSPPGGPIAPSTLNPNASGNVVIQPEQPEPSGYWFEDAFTTLDMDIWGTVNSGGGTATIVGEKLRLLRPIINSNAGIARVDARGGINPWRWSATINLMSQYLYLEMWWYSSTAHLTLSLFGGNEVYVDAVGDCAHVDLPAFWGTPHTWSVICHGREAVVFMDGNAICGLSTLADSWIAGNMYFKLRSGTVAGSCYISDFVIEEL</sequence>
<evidence type="ECO:0000256" key="1">
    <source>
        <dbReference type="SAM" id="MobiDB-lite"/>
    </source>
</evidence>
<proteinExistence type="predicted"/>
<feature type="compositionally biased region" description="Low complexity" evidence="1">
    <location>
        <begin position="181"/>
        <end position="194"/>
    </location>
</feature>